<dbReference type="PATRIC" id="fig|1590042.3.peg.1970"/>
<organism evidence="2">
    <name type="scientific">Candidatus Berkiella cookevillensis</name>
    <dbReference type="NCBI Taxonomy" id="437022"/>
    <lineage>
        <taxon>Bacteria</taxon>
        <taxon>Pseudomonadati</taxon>
        <taxon>Pseudomonadota</taxon>
        <taxon>Gammaproteobacteria</taxon>
        <taxon>Candidatus Berkiellales</taxon>
        <taxon>Candidatus Berkiellaceae</taxon>
        <taxon>Candidatus Berkiella</taxon>
    </lineage>
</organism>
<accession>A0A0Q9YMX5</accession>
<evidence type="ECO:0000313" key="2">
    <source>
        <dbReference type="EMBL" id="KRG17975.1"/>
    </source>
</evidence>
<evidence type="ECO:0000256" key="1">
    <source>
        <dbReference type="SAM" id="MobiDB-lite"/>
    </source>
</evidence>
<dbReference type="EMBL" id="LKHV01000010">
    <property type="protein sequence ID" value="KRG17975.1"/>
    <property type="molecule type" value="Genomic_DNA"/>
</dbReference>
<sequence length="127" mass="14823">MAAMIFETIKNILKWTYEFSKHQFTQLIYAVSQFLFRTQTHNATERPAHLARHNDKHKPQSEAEATTQLLGDLATTQHRRLSFLEEIQEKKENLSPTPQPTAAEVEAKQKKYLKDRIHIQAKSCRYG</sequence>
<reference evidence="2" key="1">
    <citation type="submission" date="2015-09" db="EMBL/GenBank/DDBJ databases">
        <title>Draft Genome Sequences of Two Novel Amoeba-resistant Intranuclear Bacteria, Candidatus Berkiella cookevillensis and Candidatus Berkiella aquae.</title>
        <authorList>
            <person name="Mehari Y.T."/>
            <person name="Arivett B.A."/>
            <person name="Farone A.L."/>
            <person name="Gunderson J.H."/>
            <person name="Farone M.B."/>
        </authorList>
    </citation>
    <scope>NUCLEOTIDE SEQUENCE [LARGE SCALE GENOMIC DNA]</scope>
    <source>
        <strain evidence="2">CC99</strain>
    </source>
</reference>
<comment type="caution">
    <text evidence="2">The sequence shown here is derived from an EMBL/GenBank/DDBJ whole genome shotgun (WGS) entry which is preliminary data.</text>
</comment>
<name>A0A0Q9YMX5_9GAMM</name>
<protein>
    <submittedName>
        <fullName evidence="2">Uncharacterized protein</fullName>
    </submittedName>
</protein>
<dbReference type="AlphaFoldDB" id="A0A0Q9YMX5"/>
<feature type="region of interest" description="Disordered" evidence="1">
    <location>
        <begin position="45"/>
        <end position="64"/>
    </location>
</feature>
<dbReference type="STRING" id="437022.CC99x_01931"/>
<proteinExistence type="predicted"/>
<gene>
    <name evidence="2" type="ORF">CC99x_01931</name>
</gene>